<evidence type="ECO:0000256" key="4">
    <source>
        <dbReference type="ARBA" id="ARBA00022692"/>
    </source>
</evidence>
<sequence length="291" mass="31379">MDFSIWLSHFFNALTLGFLLALITSGLTLSFSFLNVINFAHGAMYMLAAYLGYQFYQATGQFWLALLVIPIVMGLISMPLQHFVLRRLAPVSPIYVILFTFGLALVVENVTRIIWGPNIISVSPPPLLSGSIDLFGAPFPVYRLFIIVFSALVLLSVYFILHRMPVGIIVRAGTEDQEMAAALGVNIHLVGVGVFGFGTFLAGLAGVIAAPYTALSPHMGVSIIVMAFLVMVIGGMTSFAGTVLSGLLVGFVQVFGGIYFSDLATAFALILMIIVILTNQKGLSALFEKAR</sequence>
<dbReference type="InterPro" id="IPR001851">
    <property type="entry name" value="ABC_transp_permease"/>
</dbReference>
<dbReference type="GO" id="GO:0022857">
    <property type="term" value="F:transmembrane transporter activity"/>
    <property type="evidence" value="ECO:0007669"/>
    <property type="project" value="InterPro"/>
</dbReference>
<comment type="subcellular location">
    <subcellularLocation>
        <location evidence="1">Cell membrane</location>
        <topology evidence="1">Multi-pass membrane protein</topology>
    </subcellularLocation>
</comment>
<proteinExistence type="inferred from homology"/>
<feature type="transmembrane region" description="Helical" evidence="9">
    <location>
        <begin position="182"/>
        <end position="209"/>
    </location>
</feature>
<reference evidence="11" key="1">
    <citation type="submission" date="2016-06" db="EMBL/GenBank/DDBJ databases">
        <authorList>
            <person name="Nascimento L."/>
            <person name="Pereira R.V."/>
            <person name="Martins L.F."/>
            <person name="Quaggio R.B."/>
            <person name="Silva A.M."/>
            <person name="Setubal J.C."/>
        </authorList>
    </citation>
    <scope>NUCLEOTIDE SEQUENCE [LARGE SCALE GENOMIC DNA]</scope>
</reference>
<feature type="transmembrane region" description="Helical" evidence="9">
    <location>
        <begin position="36"/>
        <end position="56"/>
    </location>
</feature>
<evidence type="ECO:0000256" key="1">
    <source>
        <dbReference type="ARBA" id="ARBA00004651"/>
    </source>
</evidence>
<evidence type="ECO:0000256" key="3">
    <source>
        <dbReference type="ARBA" id="ARBA00022475"/>
    </source>
</evidence>
<feature type="transmembrane region" description="Helical" evidence="9">
    <location>
        <begin position="62"/>
        <end position="80"/>
    </location>
</feature>
<keyword evidence="2" id="KW-0813">Transport</keyword>
<name>A0A1Y3PMA8_9BACI</name>
<evidence type="ECO:0000256" key="6">
    <source>
        <dbReference type="ARBA" id="ARBA00022989"/>
    </source>
</evidence>
<evidence type="ECO:0000313" key="11">
    <source>
        <dbReference type="Proteomes" id="UP000196475"/>
    </source>
</evidence>
<comment type="similarity">
    <text evidence="8">Belongs to the binding-protein-dependent transport system permease family. LivHM subfamily.</text>
</comment>
<protein>
    <recommendedName>
        <fullName evidence="12">ABC transporter permease</fullName>
    </recommendedName>
</protein>
<feature type="transmembrane region" description="Helical" evidence="9">
    <location>
        <begin position="266"/>
        <end position="287"/>
    </location>
</feature>
<evidence type="ECO:0000256" key="8">
    <source>
        <dbReference type="ARBA" id="ARBA00037998"/>
    </source>
</evidence>
<dbReference type="CDD" id="cd06582">
    <property type="entry name" value="TM_PBP1_LivH_like"/>
    <property type="match status" value="1"/>
</dbReference>
<evidence type="ECO:0000256" key="2">
    <source>
        <dbReference type="ARBA" id="ARBA00022448"/>
    </source>
</evidence>
<dbReference type="PANTHER" id="PTHR11795">
    <property type="entry name" value="BRANCHED-CHAIN AMINO ACID TRANSPORT SYSTEM PERMEASE PROTEIN LIVH"/>
    <property type="match status" value="1"/>
</dbReference>
<evidence type="ECO:0000256" key="5">
    <source>
        <dbReference type="ARBA" id="ARBA00022970"/>
    </source>
</evidence>
<dbReference type="InterPro" id="IPR052157">
    <property type="entry name" value="BCAA_transport_permease"/>
</dbReference>
<dbReference type="EMBL" id="LZRT01000060">
    <property type="protein sequence ID" value="OUM88512.1"/>
    <property type="molecule type" value="Genomic_DNA"/>
</dbReference>
<organism evidence="10 11">
    <name type="scientific">Bacillus thermozeamaize</name>
    <dbReference type="NCBI Taxonomy" id="230954"/>
    <lineage>
        <taxon>Bacteria</taxon>
        <taxon>Bacillati</taxon>
        <taxon>Bacillota</taxon>
        <taxon>Bacilli</taxon>
        <taxon>Bacillales</taxon>
        <taxon>Bacillaceae</taxon>
        <taxon>Bacillus</taxon>
    </lineage>
</organism>
<dbReference type="GO" id="GO:0006865">
    <property type="term" value="P:amino acid transport"/>
    <property type="evidence" value="ECO:0007669"/>
    <property type="project" value="UniProtKB-KW"/>
</dbReference>
<evidence type="ECO:0000313" key="10">
    <source>
        <dbReference type="EMBL" id="OUM88512.1"/>
    </source>
</evidence>
<gene>
    <name evidence="10" type="ORF">BAA01_05270</name>
</gene>
<keyword evidence="7 9" id="KW-0472">Membrane</keyword>
<keyword evidence="5" id="KW-0029">Amino-acid transport</keyword>
<keyword evidence="6 9" id="KW-1133">Transmembrane helix</keyword>
<dbReference type="Proteomes" id="UP000196475">
    <property type="component" value="Unassembled WGS sequence"/>
</dbReference>
<feature type="transmembrane region" description="Helical" evidence="9">
    <location>
        <begin position="92"/>
        <end position="115"/>
    </location>
</feature>
<keyword evidence="4 9" id="KW-0812">Transmembrane</keyword>
<dbReference type="GO" id="GO:0005886">
    <property type="term" value="C:plasma membrane"/>
    <property type="evidence" value="ECO:0007669"/>
    <property type="project" value="UniProtKB-SubCell"/>
</dbReference>
<keyword evidence="3" id="KW-1003">Cell membrane</keyword>
<dbReference type="PANTHER" id="PTHR11795:SF442">
    <property type="entry name" value="ABC TRANSPORTER ATP-BINDING PROTEIN"/>
    <property type="match status" value="1"/>
</dbReference>
<feature type="transmembrane region" description="Helical" evidence="9">
    <location>
        <begin position="141"/>
        <end position="161"/>
    </location>
</feature>
<evidence type="ECO:0008006" key="12">
    <source>
        <dbReference type="Google" id="ProtNLM"/>
    </source>
</evidence>
<accession>A0A1Y3PMA8</accession>
<feature type="transmembrane region" description="Helical" evidence="9">
    <location>
        <begin position="6"/>
        <end position="29"/>
    </location>
</feature>
<comment type="caution">
    <text evidence="10">The sequence shown here is derived from an EMBL/GenBank/DDBJ whole genome shotgun (WGS) entry which is preliminary data.</text>
</comment>
<dbReference type="Pfam" id="PF02653">
    <property type="entry name" value="BPD_transp_2"/>
    <property type="match status" value="1"/>
</dbReference>
<evidence type="ECO:0000256" key="9">
    <source>
        <dbReference type="SAM" id="Phobius"/>
    </source>
</evidence>
<evidence type="ECO:0000256" key="7">
    <source>
        <dbReference type="ARBA" id="ARBA00023136"/>
    </source>
</evidence>
<dbReference type="AlphaFoldDB" id="A0A1Y3PMA8"/>